<sequence>MEMSMLWLVAVALAQSAIAMSMFLLRLQQQSHDPLGPLAGLRPARERRSMSFGGFSEFASESKSWFPWPSSGSGSGSSSNYKSDFSPPDFAAFGGGIKGGSRGGKSGGKGSGRAEASLGPIFITKVDVPESMRNKFNRPAETSTAARRAKYGLDREFSTPPHAYRIAEEIPFFDTLDHKTVMLTLQNFRADNGIPLAHLQSIRPFFPFFVKN</sequence>
<gene>
    <name evidence="4" type="primary">LOC108669616</name>
</gene>
<dbReference type="RefSeq" id="XP_018012483.1">
    <property type="nucleotide sequence ID" value="XM_018156994.2"/>
</dbReference>
<organism evidence="3 4">
    <name type="scientific">Hyalella azteca</name>
    <name type="common">Amphipod</name>
    <dbReference type="NCBI Taxonomy" id="294128"/>
    <lineage>
        <taxon>Eukaryota</taxon>
        <taxon>Metazoa</taxon>
        <taxon>Ecdysozoa</taxon>
        <taxon>Arthropoda</taxon>
        <taxon>Crustacea</taxon>
        <taxon>Multicrustacea</taxon>
        <taxon>Malacostraca</taxon>
        <taxon>Eumalacostraca</taxon>
        <taxon>Peracarida</taxon>
        <taxon>Amphipoda</taxon>
        <taxon>Senticaudata</taxon>
        <taxon>Talitrida</taxon>
        <taxon>Talitroidea</taxon>
        <taxon>Hyalellidae</taxon>
        <taxon>Hyalella</taxon>
    </lineage>
</organism>
<dbReference type="Proteomes" id="UP000694843">
    <property type="component" value="Unplaced"/>
</dbReference>
<dbReference type="AlphaFoldDB" id="A0A8B7NFT4"/>
<keyword evidence="3" id="KW-1185">Reference proteome</keyword>
<evidence type="ECO:0000256" key="1">
    <source>
        <dbReference type="SAM" id="MobiDB-lite"/>
    </source>
</evidence>
<feature type="compositionally biased region" description="Gly residues" evidence="1">
    <location>
        <begin position="95"/>
        <end position="111"/>
    </location>
</feature>
<feature type="region of interest" description="Disordered" evidence="1">
    <location>
        <begin position="95"/>
        <end position="115"/>
    </location>
</feature>
<keyword evidence="2" id="KW-0732">Signal</keyword>
<dbReference type="GeneID" id="108669616"/>
<evidence type="ECO:0000256" key="2">
    <source>
        <dbReference type="SAM" id="SignalP"/>
    </source>
</evidence>
<protein>
    <submittedName>
        <fullName evidence="4">Uncharacterized protein LOC108669616</fullName>
    </submittedName>
</protein>
<reference evidence="4" key="1">
    <citation type="submission" date="2025-08" db="UniProtKB">
        <authorList>
            <consortium name="RefSeq"/>
        </authorList>
    </citation>
    <scope>IDENTIFICATION</scope>
    <source>
        <tissue evidence="4">Whole organism</tissue>
    </source>
</reference>
<accession>A0A8B7NFT4</accession>
<evidence type="ECO:0000313" key="3">
    <source>
        <dbReference type="Proteomes" id="UP000694843"/>
    </source>
</evidence>
<feature type="chain" id="PRO_5034074401" evidence="2">
    <location>
        <begin position="20"/>
        <end position="212"/>
    </location>
</feature>
<proteinExistence type="predicted"/>
<dbReference type="OrthoDB" id="6333582at2759"/>
<dbReference type="KEGG" id="hazt:108669616"/>
<name>A0A8B7NFT4_HYAAZ</name>
<feature type="signal peptide" evidence="2">
    <location>
        <begin position="1"/>
        <end position="19"/>
    </location>
</feature>
<evidence type="ECO:0000313" key="4">
    <source>
        <dbReference type="RefSeq" id="XP_018012483.1"/>
    </source>
</evidence>